<dbReference type="EC" id="3.6.1.1" evidence="1"/>
<evidence type="ECO:0000313" key="2">
    <source>
        <dbReference type="Proteomes" id="UP000005555"/>
    </source>
</evidence>
<reference evidence="1 2" key="1">
    <citation type="submission" date="2006-03" db="EMBL/GenBank/DDBJ databases">
        <authorList>
            <person name="Giovannoni S.J."/>
            <person name="Cho J.-C."/>
            <person name="Ferriera S."/>
            <person name="Johnson J."/>
            <person name="Kravitz S."/>
            <person name="Halpern A."/>
            <person name="Remington K."/>
            <person name="Beeson K."/>
            <person name="Tran B."/>
            <person name="Rogers Y.-H."/>
            <person name="Friedman R."/>
            <person name="Venter J.C."/>
        </authorList>
    </citation>
    <scope>NUCLEOTIDE SEQUENCE [LARGE SCALE GENOMIC DNA]</scope>
    <source>
        <strain evidence="1 2">HTCC2207</strain>
    </source>
</reference>
<dbReference type="EMBL" id="AAPI01000003">
    <property type="protein sequence ID" value="EAS47138.1"/>
    <property type="molecule type" value="Genomic_DNA"/>
</dbReference>
<name>Q1YSR8_9GAMM</name>
<keyword evidence="1" id="KW-0378">Hydrolase</keyword>
<dbReference type="HOGENOM" id="CLU_3418943_0_0_6"/>
<protein>
    <submittedName>
        <fullName evidence="1">Inorganic pyrophosphatase</fullName>
        <ecNumber evidence="1">3.6.1.1</ecNumber>
    </submittedName>
</protein>
<organism evidence="1 2">
    <name type="scientific">gamma proteobacterium HTCC2207</name>
    <dbReference type="NCBI Taxonomy" id="314287"/>
    <lineage>
        <taxon>Bacteria</taxon>
        <taxon>Pseudomonadati</taxon>
        <taxon>Pseudomonadota</taxon>
        <taxon>Gammaproteobacteria</taxon>
        <taxon>Cellvibrionales</taxon>
        <taxon>Porticoccaceae</taxon>
        <taxon>SAR92 clade</taxon>
    </lineage>
</organism>
<sequence>MLPVNDKFAGKKNRHPGAGFFILVN</sequence>
<evidence type="ECO:0000313" key="1">
    <source>
        <dbReference type="EMBL" id="EAS47138.1"/>
    </source>
</evidence>
<comment type="caution">
    <text evidence="1">The sequence shown here is derived from an EMBL/GenBank/DDBJ whole genome shotgun (WGS) entry which is preliminary data.</text>
</comment>
<dbReference type="Proteomes" id="UP000005555">
    <property type="component" value="Unassembled WGS sequence"/>
</dbReference>
<dbReference type="AlphaFoldDB" id="Q1YSR8"/>
<accession>Q1YSR8</accession>
<gene>
    <name evidence="1" type="ORF">GB2207_10993</name>
</gene>
<proteinExistence type="predicted"/>
<dbReference type="GO" id="GO:0004427">
    <property type="term" value="F:inorganic diphosphate phosphatase activity"/>
    <property type="evidence" value="ECO:0007669"/>
    <property type="project" value="UniProtKB-EC"/>
</dbReference>
<keyword evidence="2" id="KW-1185">Reference proteome</keyword>